<dbReference type="PANTHER" id="PTHR21290:SF25">
    <property type="entry name" value="SPHINGOMYELIN SYNTHASE-RELATED PROTEIN 1"/>
    <property type="match status" value="1"/>
</dbReference>
<evidence type="ECO:0000313" key="12">
    <source>
        <dbReference type="Proteomes" id="UP000078387"/>
    </source>
</evidence>
<dbReference type="Pfam" id="PF14360">
    <property type="entry name" value="PAP2_C"/>
    <property type="match status" value="1"/>
</dbReference>
<organism evidence="11 12">
    <name type="scientific">Entamoeba histolytica</name>
    <dbReference type="NCBI Taxonomy" id="5759"/>
    <lineage>
        <taxon>Eukaryota</taxon>
        <taxon>Amoebozoa</taxon>
        <taxon>Evosea</taxon>
        <taxon>Archamoebae</taxon>
        <taxon>Mastigamoebida</taxon>
        <taxon>Entamoebidae</taxon>
        <taxon>Entamoeba</taxon>
    </lineage>
</organism>
<keyword evidence="6 9" id="KW-1133">Transmembrane helix</keyword>
<protein>
    <recommendedName>
        <fullName evidence="10">Sphingomyelin synthase-like domain-containing protein</fullName>
    </recommendedName>
</protein>
<dbReference type="PANTHER" id="PTHR21290">
    <property type="entry name" value="SPHINGOMYELIN SYNTHETASE"/>
    <property type="match status" value="1"/>
</dbReference>
<comment type="caution">
    <text evidence="11">The sequence shown here is derived from an EMBL/GenBank/DDBJ whole genome shotgun (WGS) entry which is preliminary data.</text>
</comment>
<dbReference type="VEuPathDB" id="AmoebaDB:EHI8A_074580"/>
<feature type="transmembrane region" description="Helical" evidence="9">
    <location>
        <begin position="263"/>
        <end position="285"/>
    </location>
</feature>
<name>A0A5K1VHC4_ENTHI</name>
<evidence type="ECO:0000256" key="1">
    <source>
        <dbReference type="ARBA" id="ARBA00004141"/>
    </source>
</evidence>
<evidence type="ECO:0000256" key="6">
    <source>
        <dbReference type="ARBA" id="ARBA00022989"/>
    </source>
</evidence>
<evidence type="ECO:0000256" key="9">
    <source>
        <dbReference type="SAM" id="Phobius"/>
    </source>
</evidence>
<feature type="transmembrane region" description="Helical" evidence="9">
    <location>
        <begin position="137"/>
        <end position="158"/>
    </location>
</feature>
<evidence type="ECO:0000256" key="5">
    <source>
        <dbReference type="ARBA" id="ARBA00022919"/>
    </source>
</evidence>
<comment type="subcellular location">
    <subcellularLocation>
        <location evidence="1">Membrane</location>
        <topology evidence="1">Multi-pass membrane protein</topology>
    </subcellularLocation>
</comment>
<proteinExistence type="inferred from homology"/>
<evidence type="ECO:0000259" key="10">
    <source>
        <dbReference type="Pfam" id="PF14360"/>
    </source>
</evidence>
<dbReference type="GO" id="GO:0033188">
    <property type="term" value="F:sphingomyelin synthase activity"/>
    <property type="evidence" value="ECO:0007669"/>
    <property type="project" value="TreeGrafter"/>
</dbReference>
<dbReference type="VEuPathDB" id="AmoebaDB:EHI7A_072320"/>
<dbReference type="GO" id="GO:0005886">
    <property type="term" value="C:plasma membrane"/>
    <property type="evidence" value="ECO:0007669"/>
    <property type="project" value="TreeGrafter"/>
</dbReference>
<reference evidence="11 12" key="1">
    <citation type="submission" date="2016-05" db="EMBL/GenBank/DDBJ databases">
        <title>First whole genome sequencing of Entamoeba histolytica HM1:IMSS-clone-6.</title>
        <authorList>
            <person name="Mukherjee Avik.K."/>
            <person name="Izumyama S."/>
            <person name="Nakada-Tsukui K."/>
            <person name="Nozaki T."/>
        </authorList>
    </citation>
    <scope>NUCLEOTIDE SEQUENCE [LARGE SCALE GENOMIC DNA]</scope>
    <source>
        <strain evidence="11 12">HM1:IMSS clone 6</strain>
    </source>
</reference>
<dbReference type="GO" id="GO:0046513">
    <property type="term" value="P:ceramide biosynthetic process"/>
    <property type="evidence" value="ECO:0007669"/>
    <property type="project" value="TreeGrafter"/>
</dbReference>
<keyword evidence="3" id="KW-0808">Transferase</keyword>
<dbReference type="AlphaFoldDB" id="A0A5K1VHC4"/>
<keyword evidence="4 9" id="KW-0812">Transmembrane</keyword>
<feature type="domain" description="Sphingomyelin synthase-like" evidence="10">
    <location>
        <begin position="221"/>
        <end position="311"/>
    </location>
</feature>
<dbReference type="GO" id="GO:0005789">
    <property type="term" value="C:endoplasmic reticulum membrane"/>
    <property type="evidence" value="ECO:0007669"/>
    <property type="project" value="TreeGrafter"/>
</dbReference>
<comment type="similarity">
    <text evidence="2">Belongs to the sphingomyelin synthase family.</text>
</comment>
<dbReference type="GO" id="GO:0000139">
    <property type="term" value="C:Golgi membrane"/>
    <property type="evidence" value="ECO:0007669"/>
    <property type="project" value="TreeGrafter"/>
</dbReference>
<keyword evidence="7" id="KW-0443">Lipid metabolism</keyword>
<dbReference type="EMBL" id="BDEQ01000001">
    <property type="protein sequence ID" value="GAT92088.1"/>
    <property type="molecule type" value="Genomic_DNA"/>
</dbReference>
<evidence type="ECO:0000313" key="11">
    <source>
        <dbReference type="EMBL" id="GAT92088.1"/>
    </source>
</evidence>
<evidence type="ECO:0000256" key="7">
    <source>
        <dbReference type="ARBA" id="ARBA00023098"/>
    </source>
</evidence>
<dbReference type="VEuPathDB" id="AmoebaDB:KM1_132540"/>
<dbReference type="GO" id="GO:0047493">
    <property type="term" value="F:ceramide cholinephosphotransferase activity"/>
    <property type="evidence" value="ECO:0007669"/>
    <property type="project" value="TreeGrafter"/>
</dbReference>
<dbReference type="InterPro" id="IPR045221">
    <property type="entry name" value="Sphingomyelin_synth-like"/>
</dbReference>
<feature type="transmembrane region" description="Helical" evidence="9">
    <location>
        <begin position="74"/>
        <end position="95"/>
    </location>
</feature>
<keyword evidence="8 9" id="KW-0472">Membrane</keyword>
<dbReference type="InterPro" id="IPR025749">
    <property type="entry name" value="Sphingomyelin_synth-like_dom"/>
</dbReference>
<evidence type="ECO:0000256" key="4">
    <source>
        <dbReference type="ARBA" id="ARBA00022692"/>
    </source>
</evidence>
<keyword evidence="5" id="KW-0746">Sphingolipid metabolism</keyword>
<feature type="transmembrane region" description="Helical" evidence="9">
    <location>
        <begin position="170"/>
        <end position="189"/>
    </location>
</feature>
<sequence length="357" mass="41707">MELEQQQQQQQHLIVNGVDESGNKKMIEGDYYLILPSEQNAVYPPCGIIGGLKDTLFFILTCLQYLIHNPMQSIIVGLTHPLCVAILLTITTGYFSGVVICFSQENQRIFYRFHPDIKYQQFILDDIGFTLMPFVDIVQFADIYLGAIIIICLVFRFFITKYRLIILRRYFTLMGVLFAIRLVCVYLTILPDPSRVETTVNSNPFLEGFYIMTGLHFSTVDKLFSGHTMSITLIALFWSHYSGRVPIIDFNPFNWKWVTSYGYPLKITLTSLYVWVYVMIGWCLFVMLRRHYSVDVFLGVIICVVVFEWYHSYILTSCTRKNTLNAFIMWMEQDAPDIPHEMYYFKQEIPLESLQIN</sequence>
<evidence type="ECO:0000256" key="2">
    <source>
        <dbReference type="ARBA" id="ARBA00005441"/>
    </source>
</evidence>
<dbReference type="Proteomes" id="UP000078387">
    <property type="component" value="Unassembled WGS sequence"/>
</dbReference>
<dbReference type="VEuPathDB" id="AmoebaDB:EHI5A_112970"/>
<dbReference type="VEuPathDB" id="AmoebaDB:EHI_068280"/>
<dbReference type="OMA" id="QVWFTYH"/>
<evidence type="ECO:0000256" key="3">
    <source>
        <dbReference type="ARBA" id="ARBA00022679"/>
    </source>
</evidence>
<gene>
    <name evidence="11" type="ORF">CL6EHI_068280</name>
</gene>
<accession>A0A5K1VHC4</accession>
<evidence type="ECO:0000256" key="8">
    <source>
        <dbReference type="ARBA" id="ARBA00023136"/>
    </source>
</evidence>
<feature type="transmembrane region" description="Helical" evidence="9">
    <location>
        <begin position="292"/>
        <end position="310"/>
    </location>
</feature>